<organism evidence="7 8">
    <name type="scientific">Paraburkholderia silviterrae</name>
    <dbReference type="NCBI Taxonomy" id="2528715"/>
    <lineage>
        <taxon>Bacteria</taxon>
        <taxon>Pseudomonadati</taxon>
        <taxon>Pseudomonadota</taxon>
        <taxon>Betaproteobacteria</taxon>
        <taxon>Burkholderiales</taxon>
        <taxon>Burkholderiaceae</taxon>
        <taxon>Paraburkholderia</taxon>
    </lineage>
</organism>
<evidence type="ECO:0000256" key="1">
    <source>
        <dbReference type="ARBA" id="ARBA00022636"/>
    </source>
</evidence>
<keyword evidence="2 4" id="KW-0547">Nucleotide-binding</keyword>
<dbReference type="Gene3D" id="2.30.110.10">
    <property type="entry name" value="Electron Transport, Fmn-binding Protein, Chain A"/>
    <property type="match status" value="1"/>
</dbReference>
<dbReference type="RefSeq" id="WP_133200180.1">
    <property type="nucleotide sequence ID" value="NZ_JBHUCW010000028.1"/>
</dbReference>
<sequence length="241" mass="26714">MTGEAEPTDSTDFGLRNSLEIGTFLRELATRQDFLTVDYGYGQIVTRLLHVDTDSKTFIFDHGALRPMNGAVLAAHKLRFGASPDGVRIEFTTGTPCEVSLDNAPAFEVALPKVLFRMQRREYFRVETPTVDPYFCSGKLPDGQPFRLDVYDLSLGGVALKTQDENIANLEVGLTLNNVLLHLKDHGSVSLDLQLVSPRPHPGGGKLFILGFRFLTLPAQTEKVLQQMIAQLEIKRGALLR</sequence>
<dbReference type="GO" id="GO:0035438">
    <property type="term" value="F:cyclic-di-GMP binding"/>
    <property type="evidence" value="ECO:0007669"/>
    <property type="project" value="UniProtKB-UniRule"/>
</dbReference>
<dbReference type="GO" id="GO:0071945">
    <property type="term" value="P:regulation of bacterial-type flagellum-dependent cell motility by regulation of motor speed"/>
    <property type="evidence" value="ECO:0007669"/>
    <property type="project" value="UniProtKB-UniRule"/>
</dbReference>
<keyword evidence="7" id="KW-0282">Flagellum</keyword>
<evidence type="ECO:0000313" key="7">
    <source>
        <dbReference type="EMBL" id="TDG16941.1"/>
    </source>
</evidence>
<reference evidence="7 8" key="1">
    <citation type="submission" date="2019-03" db="EMBL/GenBank/DDBJ databases">
        <title>Paraburkholderia sp. 4M-K11, isolated from subtropical forest soil.</title>
        <authorList>
            <person name="Gao Z.-H."/>
            <person name="Qiu L.-H."/>
        </authorList>
    </citation>
    <scope>NUCLEOTIDE SEQUENCE [LARGE SCALE GENOMIC DNA]</scope>
    <source>
        <strain evidence="7 8">4M-K11</strain>
    </source>
</reference>
<dbReference type="GO" id="GO:0009425">
    <property type="term" value="C:bacterial-type flagellum basal body"/>
    <property type="evidence" value="ECO:0007669"/>
    <property type="project" value="UniProtKB-SubCell"/>
</dbReference>
<feature type="domain" description="Type III secretion system flagellar brake protein YcgR PilZN" evidence="6">
    <location>
        <begin position="13"/>
        <end position="117"/>
    </location>
</feature>
<keyword evidence="7" id="KW-0969">Cilium</keyword>
<dbReference type="GO" id="GO:0071973">
    <property type="term" value="P:bacterial-type flagellum-dependent cell motility"/>
    <property type="evidence" value="ECO:0007669"/>
    <property type="project" value="UniProtKB-UniRule"/>
</dbReference>
<evidence type="ECO:0000259" key="6">
    <source>
        <dbReference type="Pfam" id="PF07317"/>
    </source>
</evidence>
<keyword evidence="8" id="KW-1185">Reference proteome</keyword>
<protein>
    <recommendedName>
        <fullName evidence="4">Flagellar brake protein YcgR</fullName>
    </recommendedName>
    <alternativeName>
        <fullName evidence="4">Cyclic di-GMP binding protein YcgR</fullName>
    </alternativeName>
</protein>
<dbReference type="Pfam" id="PF07238">
    <property type="entry name" value="PilZ"/>
    <property type="match status" value="1"/>
</dbReference>
<dbReference type="Pfam" id="PF07317">
    <property type="entry name" value="PilZN"/>
    <property type="match status" value="1"/>
</dbReference>
<comment type="similarity">
    <text evidence="4">Belongs to the YcgR family.</text>
</comment>
<dbReference type="Gene3D" id="2.40.10.220">
    <property type="entry name" value="predicted glycosyltransferase like domains"/>
    <property type="match status" value="1"/>
</dbReference>
<feature type="domain" description="PilZ" evidence="5">
    <location>
        <begin position="119"/>
        <end position="231"/>
    </location>
</feature>
<evidence type="ECO:0000259" key="5">
    <source>
        <dbReference type="Pfam" id="PF07238"/>
    </source>
</evidence>
<proteinExistence type="inferred from homology"/>
<gene>
    <name evidence="4" type="primary">ycgR</name>
    <name evidence="7" type="ORF">EYW47_39265</name>
</gene>
<keyword evidence="1 4" id="KW-0973">c-di-GMP</keyword>
<dbReference type="HAMAP" id="MF_01457">
    <property type="entry name" value="YcgR"/>
    <property type="match status" value="1"/>
</dbReference>
<evidence type="ECO:0000313" key="8">
    <source>
        <dbReference type="Proteomes" id="UP000295722"/>
    </source>
</evidence>
<comment type="caution">
    <text evidence="7">The sequence shown here is derived from an EMBL/GenBank/DDBJ whole genome shotgun (WGS) entry which is preliminary data.</text>
</comment>
<dbReference type="AlphaFoldDB" id="A0A4R5LXU7"/>
<name>A0A4R5LXU7_9BURK</name>
<evidence type="ECO:0000256" key="2">
    <source>
        <dbReference type="ARBA" id="ARBA00022741"/>
    </source>
</evidence>
<comment type="subcellular location">
    <subcellularLocation>
        <location evidence="4">Bacterial flagellum basal body</location>
    </subcellularLocation>
</comment>
<comment type="function">
    <text evidence="4">Acts as a flagellar brake, regulating swimming and swarming in a bis-(3'-5') cyclic diguanylic acid (c-di-GMP)-dependent manner. Binds 1 c-di-GMP dimer per subunit. Increasing levels of c-di-GMP lead to decreased motility.</text>
</comment>
<keyword evidence="3 4" id="KW-0975">Bacterial flagellum</keyword>
<dbReference type="InterPro" id="IPR009926">
    <property type="entry name" value="T3SS_YcgR_PilZN"/>
</dbReference>
<comment type="subunit">
    <text evidence="4">Monomer. Interacts with the flagellar basal bodies.</text>
</comment>
<dbReference type="InterPro" id="IPR009875">
    <property type="entry name" value="PilZ_domain"/>
</dbReference>
<accession>A0A4R5LXU7</accession>
<dbReference type="OrthoDB" id="5572581at2"/>
<keyword evidence="7" id="KW-0966">Cell projection</keyword>
<dbReference type="InterPro" id="IPR012349">
    <property type="entry name" value="Split_barrel_FMN-bd"/>
</dbReference>
<evidence type="ECO:0000256" key="4">
    <source>
        <dbReference type="HAMAP-Rule" id="MF_01457"/>
    </source>
</evidence>
<evidence type="ECO:0000256" key="3">
    <source>
        <dbReference type="ARBA" id="ARBA00023143"/>
    </source>
</evidence>
<dbReference type="InterPro" id="IPR023787">
    <property type="entry name" value="T3SS_YcgR"/>
</dbReference>
<dbReference type="Proteomes" id="UP000295722">
    <property type="component" value="Unassembled WGS sequence"/>
</dbReference>
<dbReference type="EMBL" id="SMRP01000053">
    <property type="protein sequence ID" value="TDG16941.1"/>
    <property type="molecule type" value="Genomic_DNA"/>
</dbReference>